<evidence type="ECO:0000256" key="1">
    <source>
        <dbReference type="ARBA" id="ARBA00022691"/>
    </source>
</evidence>
<dbReference type="GO" id="GO:0016740">
    <property type="term" value="F:transferase activity"/>
    <property type="evidence" value="ECO:0007669"/>
    <property type="project" value="TreeGrafter"/>
</dbReference>
<reference evidence="7" key="3">
    <citation type="journal article" date="2019" name="Microbiol. Resour. Announc.">
        <title>Draft Genome Sequences of Type Strains of Gordonibacter faecihominis, Paraeggerthella hongkongensis, Parvibacter caecicola,Slackia equolifaciens, Slackia faecicanis, and Slackia isoflavoniconvertens.</title>
        <authorList>
            <person name="Danylec N."/>
            <person name="Stoll D.A."/>
            <person name="Dotsch A."/>
            <person name="Huch M."/>
        </authorList>
    </citation>
    <scope>NUCLEOTIDE SEQUENCE</scope>
    <source>
        <strain evidence="7">DSM 16107</strain>
    </source>
</reference>
<dbReference type="Proteomes" id="UP000270112">
    <property type="component" value="Unassembled WGS sequence"/>
</dbReference>
<dbReference type="InterPro" id="IPR058240">
    <property type="entry name" value="rSAM_sf"/>
</dbReference>
<dbReference type="Proteomes" id="UP000253817">
    <property type="component" value="Unassembled WGS sequence"/>
</dbReference>
<dbReference type="UniPathway" id="UPA00078">
    <property type="reaction ID" value="UER00162"/>
</dbReference>
<gene>
    <name evidence="6" type="ORF">C1876_15540</name>
    <name evidence="7" type="ORF">DMP09_08740</name>
</gene>
<name>A0A3N0IX87_9ACTN</name>
<dbReference type="GO" id="GO:0009102">
    <property type="term" value="P:biotin biosynthetic process"/>
    <property type="evidence" value="ECO:0007669"/>
    <property type="project" value="UniProtKB-UniPathway"/>
</dbReference>
<keyword evidence="3" id="KW-0408">Iron</keyword>
<dbReference type="PANTHER" id="PTHR43726:SF1">
    <property type="entry name" value="BIOTIN SYNTHASE"/>
    <property type="match status" value="1"/>
</dbReference>
<accession>A0A3N0IX87</accession>
<dbReference type="AlphaFoldDB" id="A0A3N0IX87"/>
<dbReference type="InterPro" id="IPR007197">
    <property type="entry name" value="rSAM"/>
</dbReference>
<dbReference type="InterPro" id="IPR006638">
    <property type="entry name" value="Elp3/MiaA/NifB-like_rSAM"/>
</dbReference>
<evidence type="ECO:0000313" key="6">
    <source>
        <dbReference type="EMBL" id="RDB65495.1"/>
    </source>
</evidence>
<evidence type="ECO:0000256" key="4">
    <source>
        <dbReference type="ARBA" id="ARBA00023014"/>
    </source>
</evidence>
<feature type="domain" description="Radical SAM core" evidence="5">
    <location>
        <begin position="67"/>
        <end position="297"/>
    </location>
</feature>
<dbReference type="GO" id="GO:0046872">
    <property type="term" value="F:metal ion binding"/>
    <property type="evidence" value="ECO:0007669"/>
    <property type="project" value="UniProtKB-KW"/>
</dbReference>
<evidence type="ECO:0000313" key="7">
    <source>
        <dbReference type="EMBL" id="RNM41614.1"/>
    </source>
</evidence>
<evidence type="ECO:0000313" key="8">
    <source>
        <dbReference type="Proteomes" id="UP000253817"/>
    </source>
</evidence>
<dbReference type="EMBL" id="QICC01000031">
    <property type="protein sequence ID" value="RNM41614.1"/>
    <property type="molecule type" value="Genomic_DNA"/>
</dbReference>
<dbReference type="SMART" id="SM00729">
    <property type="entry name" value="Elp3"/>
    <property type="match status" value="1"/>
</dbReference>
<evidence type="ECO:0000256" key="3">
    <source>
        <dbReference type="ARBA" id="ARBA00023004"/>
    </source>
</evidence>
<keyword evidence="1" id="KW-0949">S-adenosyl-L-methionine</keyword>
<dbReference type="PROSITE" id="PS51918">
    <property type="entry name" value="RADICAL_SAM"/>
    <property type="match status" value="1"/>
</dbReference>
<dbReference type="EMBL" id="PPTT01000036">
    <property type="protein sequence ID" value="RDB65495.1"/>
    <property type="molecule type" value="Genomic_DNA"/>
</dbReference>
<protein>
    <submittedName>
        <fullName evidence="7">Radical SAM protein</fullName>
    </submittedName>
</protein>
<keyword evidence="2" id="KW-0479">Metal-binding</keyword>
<dbReference type="SFLD" id="SFLDG01060">
    <property type="entry name" value="BATS_domain_containing"/>
    <property type="match status" value="1"/>
</dbReference>
<keyword evidence="4" id="KW-0411">Iron-sulfur</keyword>
<dbReference type="Gene3D" id="3.20.20.70">
    <property type="entry name" value="Aldolase class I"/>
    <property type="match status" value="1"/>
</dbReference>
<organism evidence="7 9">
    <name type="scientific">Eggerthella sinensis</name>
    <dbReference type="NCBI Taxonomy" id="242230"/>
    <lineage>
        <taxon>Bacteria</taxon>
        <taxon>Bacillati</taxon>
        <taxon>Actinomycetota</taxon>
        <taxon>Coriobacteriia</taxon>
        <taxon>Eggerthellales</taxon>
        <taxon>Eggerthellaceae</taxon>
        <taxon>Eggerthella</taxon>
    </lineage>
</organism>
<keyword evidence="8" id="KW-1185">Reference proteome</keyword>
<dbReference type="PANTHER" id="PTHR43726">
    <property type="entry name" value="3-METHYLORNITHINE SYNTHASE"/>
    <property type="match status" value="1"/>
</dbReference>
<dbReference type="InterPro" id="IPR034422">
    <property type="entry name" value="HydE/PylB-like"/>
</dbReference>
<evidence type="ECO:0000259" key="5">
    <source>
        <dbReference type="PROSITE" id="PS51918"/>
    </source>
</evidence>
<dbReference type="SUPFAM" id="SSF102114">
    <property type="entry name" value="Radical SAM enzymes"/>
    <property type="match status" value="1"/>
</dbReference>
<reference evidence="6 8" key="1">
    <citation type="journal article" date="2018" name="Elife">
        <title>Discovery and characterization of a prevalent human gut bacterial enzyme sufficient for the inactivation of a family of plant toxins.</title>
        <authorList>
            <person name="Koppel N."/>
            <person name="Bisanz J.E."/>
            <person name="Pandelia M.E."/>
            <person name="Turnbaugh P.J."/>
            <person name="Balskus E.P."/>
        </authorList>
    </citation>
    <scope>NUCLEOTIDE SEQUENCE [LARGE SCALE GENOMIC DNA]</scope>
    <source>
        <strain evidence="6 8">DSM 16107</strain>
    </source>
</reference>
<comment type="caution">
    <text evidence="7">The sequence shown here is derived from an EMBL/GenBank/DDBJ whole genome shotgun (WGS) entry which is preliminary data.</text>
</comment>
<dbReference type="Pfam" id="PF04055">
    <property type="entry name" value="Radical_SAM"/>
    <property type="match status" value="1"/>
</dbReference>
<reference evidence="9" key="2">
    <citation type="submission" date="2018-05" db="EMBL/GenBank/DDBJ databases">
        <title>Genome Sequencing of selected type strains of the family Eggerthellaceae.</title>
        <authorList>
            <person name="Danylec N."/>
            <person name="Stoll D.A."/>
            <person name="Doetsch A."/>
            <person name="Huch M."/>
        </authorList>
    </citation>
    <scope>NUCLEOTIDE SEQUENCE [LARGE SCALE GENOMIC DNA]</scope>
    <source>
        <strain evidence="9">DSM 16107</strain>
    </source>
</reference>
<sequence length="329" mass="35360">MGRRGGAAMTAAKEVSAFADALEAARVRRPTREEAHVLFEGALADEASLDALCRVAVDVRAAELGDRCEREAAFNSVVPCYLRPLCLYCPYWRNPDQELMTVEDVVGYVRILHDETDIRQFHLSGGSMRGGGDCGIIAIVEAIRAAGFDDMRIVVNCGASFSDADLRRLKELNVMRIFSVFETTNPQLFARVKPGDDLAEKIDFARRIAAAGMEVGSGIMAGIGNREHAVDDYVNELFDLASLEGLACVYVSKFRHAAGIPLNDHPACPLPEALALVAMARLVLRDVHIRAAAGWGAEDQARAVGAGAGSVSVERSFSKGSGHWATPGA</sequence>
<dbReference type="InterPro" id="IPR013785">
    <property type="entry name" value="Aldolase_TIM"/>
</dbReference>
<proteinExistence type="predicted"/>
<evidence type="ECO:0000313" key="9">
    <source>
        <dbReference type="Proteomes" id="UP000270112"/>
    </source>
</evidence>
<dbReference type="SFLD" id="SFLDS00029">
    <property type="entry name" value="Radical_SAM"/>
    <property type="match status" value="1"/>
</dbReference>
<dbReference type="GO" id="GO:0051536">
    <property type="term" value="F:iron-sulfur cluster binding"/>
    <property type="evidence" value="ECO:0007669"/>
    <property type="project" value="UniProtKB-KW"/>
</dbReference>
<evidence type="ECO:0000256" key="2">
    <source>
        <dbReference type="ARBA" id="ARBA00022723"/>
    </source>
</evidence>